<keyword evidence="2" id="KW-0560">Oxidoreductase</keyword>
<dbReference type="RefSeq" id="WP_210096530.1">
    <property type="nucleotide sequence ID" value="NZ_BAAAIO010000001.1"/>
</dbReference>
<dbReference type="GO" id="GO:0047834">
    <property type="term" value="F:D-threo-aldose 1-dehydrogenase activity"/>
    <property type="evidence" value="ECO:0007669"/>
    <property type="project" value="UniProtKB-EC"/>
</dbReference>
<dbReference type="EMBL" id="JAGIOA010000001">
    <property type="protein sequence ID" value="MBP2377147.1"/>
    <property type="molecule type" value="Genomic_DNA"/>
</dbReference>
<dbReference type="SUPFAM" id="SSF51430">
    <property type="entry name" value="NAD(P)-linked oxidoreductase"/>
    <property type="match status" value="1"/>
</dbReference>
<comment type="caution">
    <text evidence="2">The sequence shown here is derived from an EMBL/GenBank/DDBJ whole genome shotgun (WGS) entry which is preliminary data.</text>
</comment>
<evidence type="ECO:0000313" key="3">
    <source>
        <dbReference type="Proteomes" id="UP000703720"/>
    </source>
</evidence>
<dbReference type="EC" id="1.1.1.122" evidence="2"/>
<dbReference type="CDD" id="cd19152">
    <property type="entry name" value="AKR_AKR15A"/>
    <property type="match status" value="1"/>
</dbReference>
<evidence type="ECO:0000313" key="2">
    <source>
        <dbReference type="EMBL" id="MBP2377147.1"/>
    </source>
</evidence>
<dbReference type="InterPro" id="IPR023210">
    <property type="entry name" value="NADP_OxRdtase_dom"/>
</dbReference>
<protein>
    <submittedName>
        <fullName evidence="2">D-threo-aldose 1-dehydrogenase</fullName>
        <ecNumber evidence="2">1.1.1.122</ecNumber>
    </submittedName>
</protein>
<dbReference type="InterPro" id="IPR036812">
    <property type="entry name" value="NAD(P)_OxRdtase_dom_sf"/>
</dbReference>
<keyword evidence="3" id="KW-1185">Reference proteome</keyword>
<dbReference type="Proteomes" id="UP000703720">
    <property type="component" value="Unassembled WGS sequence"/>
</dbReference>
<evidence type="ECO:0000259" key="1">
    <source>
        <dbReference type="Pfam" id="PF00248"/>
    </source>
</evidence>
<reference evidence="2 3" key="1">
    <citation type="submission" date="2021-03" db="EMBL/GenBank/DDBJ databases">
        <title>Sequencing the genomes of 1000 actinobacteria strains.</title>
        <authorList>
            <person name="Klenk H.-P."/>
        </authorList>
    </citation>
    <scope>NUCLEOTIDE SEQUENCE [LARGE SCALE GENOMIC DNA]</scope>
    <source>
        <strain evidence="2 3">DSM 13468</strain>
    </source>
</reference>
<dbReference type="PANTHER" id="PTHR42686">
    <property type="entry name" value="GH17980P-RELATED"/>
    <property type="match status" value="1"/>
</dbReference>
<dbReference type="Pfam" id="PF00248">
    <property type="entry name" value="Aldo_ket_red"/>
    <property type="match status" value="1"/>
</dbReference>
<feature type="domain" description="NADP-dependent oxidoreductase" evidence="1">
    <location>
        <begin position="28"/>
        <end position="328"/>
    </location>
</feature>
<accession>A0ABS4WLR9</accession>
<dbReference type="PANTHER" id="PTHR42686:SF1">
    <property type="entry name" value="GH17980P-RELATED"/>
    <property type="match status" value="1"/>
</dbReference>
<proteinExistence type="predicted"/>
<dbReference type="InterPro" id="IPR020471">
    <property type="entry name" value="AKR"/>
</dbReference>
<sequence>MSIPVSVGARSAPKGTAIARGGLSAPPVGYGAAALGNLYQALREDEWPDVVPAAWAGGVRYFDVAPHYGLGLAERRLGESLRQLPRDEFIVSTKVGRLLVPQDAAGRTDLDNLFDVPADHRRVRDYSRDGVLRSIEQSLERLGLDRIDIALVHDPDEHERDALDGAFPALSELRDQGVIRSFGAGMNQSAMLARFVRETDADVMMVAGRWTLLDQSAADDLLPVADERGVTVLAAAVFNSGILATDAPGQGATFDYGPADRAVVERAQEIAGVVHRHGRTLPELAAQFPLTHPAVGAIVMGGASAEQVARNSGLVARPVGGDVWDELRERGLIRHEGHPVR</sequence>
<gene>
    <name evidence="2" type="ORF">JOF42_000642</name>
</gene>
<dbReference type="Gene3D" id="3.20.20.100">
    <property type="entry name" value="NADP-dependent oxidoreductase domain"/>
    <property type="match status" value="1"/>
</dbReference>
<organism evidence="2 3">
    <name type="scientific">Microbacterium phyllosphaerae</name>
    <dbReference type="NCBI Taxonomy" id="124798"/>
    <lineage>
        <taxon>Bacteria</taxon>
        <taxon>Bacillati</taxon>
        <taxon>Actinomycetota</taxon>
        <taxon>Actinomycetes</taxon>
        <taxon>Micrococcales</taxon>
        <taxon>Microbacteriaceae</taxon>
        <taxon>Microbacterium</taxon>
    </lineage>
</organism>
<name>A0ABS4WLR9_9MICO</name>